<comment type="caution">
    <text evidence="5">The sequence shown here is derived from an EMBL/GenBank/DDBJ whole genome shotgun (WGS) entry which is preliminary data.</text>
</comment>
<evidence type="ECO:0000313" key="6">
    <source>
        <dbReference type="Proteomes" id="UP000242877"/>
    </source>
</evidence>
<evidence type="ECO:0000256" key="2">
    <source>
        <dbReference type="SAM" id="MobiDB-lite"/>
    </source>
</evidence>
<keyword evidence="3" id="KW-0812">Transmembrane</keyword>
<name>A0A167VCK8_9EURO</name>
<proteinExistence type="predicted"/>
<keyword evidence="1" id="KW-0175">Coiled coil</keyword>
<keyword evidence="6" id="KW-1185">Reference proteome</keyword>
<dbReference type="InterPro" id="IPR016444">
    <property type="entry name" value="Synaptobrevin/VAMP"/>
</dbReference>
<dbReference type="InterPro" id="IPR042855">
    <property type="entry name" value="V_SNARE_CC"/>
</dbReference>
<feature type="region of interest" description="Disordered" evidence="2">
    <location>
        <begin position="1"/>
        <end position="56"/>
    </location>
</feature>
<dbReference type="SUPFAM" id="SSF58038">
    <property type="entry name" value="SNARE fusion complex"/>
    <property type="match status" value="1"/>
</dbReference>
<dbReference type="OrthoDB" id="190375at2759"/>
<evidence type="ECO:0000256" key="3">
    <source>
        <dbReference type="SAM" id="Phobius"/>
    </source>
</evidence>
<feature type="domain" description="V-SNARE coiled-coil homology" evidence="4">
    <location>
        <begin position="53"/>
        <end position="113"/>
    </location>
</feature>
<organism evidence="5 6">
    <name type="scientific">Ascosphaera apis ARSEF 7405</name>
    <dbReference type="NCBI Taxonomy" id="392613"/>
    <lineage>
        <taxon>Eukaryota</taxon>
        <taxon>Fungi</taxon>
        <taxon>Dikarya</taxon>
        <taxon>Ascomycota</taxon>
        <taxon>Pezizomycotina</taxon>
        <taxon>Eurotiomycetes</taxon>
        <taxon>Eurotiomycetidae</taxon>
        <taxon>Onygenales</taxon>
        <taxon>Ascosphaeraceae</taxon>
        <taxon>Ascosphaera</taxon>
    </lineage>
</organism>
<evidence type="ECO:0000313" key="5">
    <source>
        <dbReference type="EMBL" id="KZZ87341.1"/>
    </source>
</evidence>
<dbReference type="VEuPathDB" id="FungiDB:AAP_05722"/>
<protein>
    <submittedName>
        <fullName evidence="5">Synaptobrevin</fullName>
    </submittedName>
</protein>
<keyword evidence="3" id="KW-1133">Transmembrane helix</keyword>
<dbReference type="GO" id="GO:0016192">
    <property type="term" value="P:vesicle-mediated transport"/>
    <property type="evidence" value="ECO:0007669"/>
    <property type="project" value="InterPro"/>
</dbReference>
<reference evidence="5 6" key="1">
    <citation type="journal article" date="2016" name="Genome Biol. Evol.">
        <title>Divergent and convergent evolution of fungal pathogenicity.</title>
        <authorList>
            <person name="Shang Y."/>
            <person name="Xiao G."/>
            <person name="Zheng P."/>
            <person name="Cen K."/>
            <person name="Zhan S."/>
            <person name="Wang C."/>
        </authorList>
    </citation>
    <scope>NUCLEOTIDE SEQUENCE [LARGE SCALE GENOMIC DNA]</scope>
    <source>
        <strain evidence="5 6">ARSEF 7405</strain>
    </source>
</reference>
<evidence type="ECO:0000259" key="4">
    <source>
        <dbReference type="PROSITE" id="PS50892"/>
    </source>
</evidence>
<dbReference type="PROSITE" id="PS50892">
    <property type="entry name" value="V_SNARE"/>
    <property type="match status" value="1"/>
</dbReference>
<dbReference type="EMBL" id="AZGZ01000035">
    <property type="protein sequence ID" value="KZZ87341.1"/>
    <property type="molecule type" value="Genomic_DNA"/>
</dbReference>
<dbReference type="Proteomes" id="UP000242877">
    <property type="component" value="Unassembled WGS sequence"/>
</dbReference>
<keyword evidence="3" id="KW-0472">Membrane</keyword>
<dbReference type="InterPro" id="IPR001388">
    <property type="entry name" value="Synaptobrevin-like"/>
</dbReference>
<dbReference type="Pfam" id="PF00957">
    <property type="entry name" value="Synaptobrevin"/>
    <property type="match status" value="1"/>
</dbReference>
<sequence>MVCSPTPSPSPNANPPNSFPPQAYTSEPSYDPYIPRSTPATTPHAGSGYQDSRTAALQASIDDTVHVMQNNIQAASHRGAQLSDLEGKSDELAGSAGKFRRGAVQTRKRMWWKNKKMGCCLFVGIVILLVVIIVPSVVAAKRHHDHDGGNKDSSNGN</sequence>
<evidence type="ECO:0000256" key="1">
    <source>
        <dbReference type="PROSITE-ProRule" id="PRU00290"/>
    </source>
</evidence>
<dbReference type="GO" id="GO:0016020">
    <property type="term" value="C:membrane"/>
    <property type="evidence" value="ECO:0007669"/>
    <property type="project" value="InterPro"/>
</dbReference>
<dbReference type="AlphaFoldDB" id="A0A167VCK8"/>
<dbReference type="Gene3D" id="1.20.5.110">
    <property type="match status" value="1"/>
</dbReference>
<dbReference type="PANTHER" id="PTHR45701">
    <property type="entry name" value="SYNAPTOBREVIN FAMILY MEMBER"/>
    <property type="match status" value="1"/>
</dbReference>
<feature type="transmembrane region" description="Helical" evidence="3">
    <location>
        <begin position="117"/>
        <end position="138"/>
    </location>
</feature>
<gene>
    <name evidence="5" type="ORF">AAP_05722</name>
</gene>
<accession>A0A167VCK8</accession>
<feature type="compositionally biased region" description="Pro residues" evidence="2">
    <location>
        <begin position="1"/>
        <end position="19"/>
    </location>
</feature>
<dbReference type="PRINTS" id="PR00219">
    <property type="entry name" value="SYNAPTOBREVN"/>
</dbReference>